<proteinExistence type="predicted"/>
<dbReference type="InterPro" id="IPR050245">
    <property type="entry name" value="PrsA_foldase"/>
</dbReference>
<dbReference type="PROSITE" id="PS01096">
    <property type="entry name" value="PPIC_PPIASE_1"/>
    <property type="match status" value="1"/>
</dbReference>
<dbReference type="PANTHER" id="PTHR47245">
    <property type="entry name" value="PEPTIDYLPROLYL ISOMERASE"/>
    <property type="match status" value="1"/>
</dbReference>
<accession>A0A3P7RXC5</accession>
<name>A0A3P7RXC5_9FIRM</name>
<evidence type="ECO:0000256" key="1">
    <source>
        <dbReference type="PROSITE-ProRule" id="PRU00278"/>
    </source>
</evidence>
<dbReference type="Gene3D" id="1.10.8.1040">
    <property type="match status" value="1"/>
</dbReference>
<dbReference type="PANTHER" id="PTHR47245:SF2">
    <property type="entry name" value="PEPTIDYL-PROLYL CIS-TRANS ISOMERASE HP_0175-RELATED"/>
    <property type="match status" value="1"/>
</dbReference>
<dbReference type="EMBL" id="LR130778">
    <property type="protein sequence ID" value="VDN47386.1"/>
    <property type="molecule type" value="Genomic_DNA"/>
</dbReference>
<reference evidence="3 4" key="1">
    <citation type="submission" date="2018-09" db="EMBL/GenBank/DDBJ databases">
        <authorList>
            <person name="Postec A."/>
        </authorList>
    </citation>
    <scope>NUCLEOTIDE SEQUENCE [LARGE SCALE GENOMIC DNA]</scope>
    <source>
        <strain evidence="3">70B-A</strain>
    </source>
</reference>
<dbReference type="EC" id="5.2.1.8" evidence="3"/>
<dbReference type="InterPro" id="IPR000297">
    <property type="entry name" value="PPIase_PpiC"/>
</dbReference>
<dbReference type="AlphaFoldDB" id="A0A3P7RXC5"/>
<dbReference type="SUPFAM" id="SSF54534">
    <property type="entry name" value="FKBP-like"/>
    <property type="match status" value="1"/>
</dbReference>
<feature type="domain" description="PpiC" evidence="2">
    <location>
        <begin position="113"/>
        <end position="202"/>
    </location>
</feature>
<dbReference type="OrthoDB" id="14196at2"/>
<dbReference type="RefSeq" id="WP_125136704.1">
    <property type="nucleotide sequence ID" value="NZ_LR130778.1"/>
</dbReference>
<dbReference type="InterPro" id="IPR023058">
    <property type="entry name" value="PPIase_PpiC_CS"/>
</dbReference>
<evidence type="ECO:0000313" key="4">
    <source>
        <dbReference type="Proteomes" id="UP000279029"/>
    </source>
</evidence>
<dbReference type="InterPro" id="IPR046357">
    <property type="entry name" value="PPIase_dom_sf"/>
</dbReference>
<keyword evidence="1 3" id="KW-0413">Isomerase</keyword>
<dbReference type="Pfam" id="PF00639">
    <property type="entry name" value="Rotamase"/>
    <property type="match status" value="1"/>
</dbReference>
<dbReference type="GO" id="GO:0003755">
    <property type="term" value="F:peptidyl-prolyl cis-trans isomerase activity"/>
    <property type="evidence" value="ECO:0007669"/>
    <property type="project" value="UniProtKB-KW"/>
</dbReference>
<sequence length="252" mass="28832">MEKIVLAKVGDRELTKEDMIAIMRNLPQQDAQNFSSFEGRKVLLDEMVAGELFYKRAVENGFDQEEKFIEIMAETKRAMLQRYAVQKSLDAITVEPSEVEAYYEAHKNNFSEGPKAKAKHILMTDEADILEVKNEIDTGMDFEEAARKYSTCPSKERGGDLGTFERGRMVPEFEDAAFTQEIGLVGDPVKTQFGYHLLLVEERVEASVKAFEEVENQVRQELIGRKQTEVYRSEIEALKEIYPVEINEDGLK</sequence>
<evidence type="ECO:0000259" key="2">
    <source>
        <dbReference type="PROSITE" id="PS50198"/>
    </source>
</evidence>
<protein>
    <submittedName>
        <fullName evidence="3">Peptidylprolyl isomerase</fullName>
        <ecNumber evidence="3">5.2.1.8</ecNumber>
    </submittedName>
</protein>
<dbReference type="KEGG" id="cbar:PATL70BA_1501"/>
<dbReference type="Gene3D" id="3.10.50.40">
    <property type="match status" value="1"/>
</dbReference>
<keyword evidence="4" id="KW-1185">Reference proteome</keyword>
<gene>
    <name evidence="3" type="ORF">PATL70BA_1501</name>
</gene>
<keyword evidence="1" id="KW-0697">Rotamase</keyword>
<organism evidence="3 4">
    <name type="scientific">Petrocella atlantisensis</name>
    <dbReference type="NCBI Taxonomy" id="2173034"/>
    <lineage>
        <taxon>Bacteria</taxon>
        <taxon>Bacillati</taxon>
        <taxon>Bacillota</taxon>
        <taxon>Clostridia</taxon>
        <taxon>Lachnospirales</taxon>
        <taxon>Vallitaleaceae</taxon>
        <taxon>Petrocella</taxon>
    </lineage>
</organism>
<dbReference type="PROSITE" id="PS50198">
    <property type="entry name" value="PPIC_PPIASE_2"/>
    <property type="match status" value="1"/>
</dbReference>
<evidence type="ECO:0000313" key="3">
    <source>
        <dbReference type="EMBL" id="VDN47386.1"/>
    </source>
</evidence>
<dbReference type="Proteomes" id="UP000279029">
    <property type="component" value="Chromosome"/>
</dbReference>